<accession>A0AAE1X0G5</accession>
<organism evidence="2 3">
    <name type="scientific">Sesamum angolense</name>
    <dbReference type="NCBI Taxonomy" id="2727404"/>
    <lineage>
        <taxon>Eukaryota</taxon>
        <taxon>Viridiplantae</taxon>
        <taxon>Streptophyta</taxon>
        <taxon>Embryophyta</taxon>
        <taxon>Tracheophyta</taxon>
        <taxon>Spermatophyta</taxon>
        <taxon>Magnoliopsida</taxon>
        <taxon>eudicotyledons</taxon>
        <taxon>Gunneridae</taxon>
        <taxon>Pentapetalae</taxon>
        <taxon>asterids</taxon>
        <taxon>lamiids</taxon>
        <taxon>Lamiales</taxon>
        <taxon>Pedaliaceae</taxon>
        <taxon>Sesamum</taxon>
    </lineage>
</organism>
<feature type="compositionally biased region" description="Basic and acidic residues" evidence="1">
    <location>
        <begin position="133"/>
        <end position="152"/>
    </location>
</feature>
<evidence type="ECO:0000313" key="3">
    <source>
        <dbReference type="Proteomes" id="UP001289374"/>
    </source>
</evidence>
<feature type="region of interest" description="Disordered" evidence="1">
    <location>
        <begin position="133"/>
        <end position="164"/>
    </location>
</feature>
<dbReference type="Proteomes" id="UP001289374">
    <property type="component" value="Unassembled WGS sequence"/>
</dbReference>
<comment type="caution">
    <text evidence="2">The sequence shown here is derived from an EMBL/GenBank/DDBJ whole genome shotgun (WGS) entry which is preliminary data.</text>
</comment>
<sequence length="383" mass="42967">MSETSRSRVTITLGGTGQVVKKAGSALDSSFTDSRPLVGSKRSVRERLGNNVDSSNQVSNKRLHGDGRTAHVVDDIHLRKDDLRYKIMQKKFLKQGQNSQQTGMDLRNILSRPAQSSTNSIATRERMPEPKDTKLHYMEPRGGRQDLTETRDGGPFPPVTRNSSHRIPDFRVERAPEPRKQYISETREGFRSILEADDVRHPMPERSNPNMMADRAGARASNAVTRMESAINSCSPWTFGKQRSPDESFATSRGITEAKRDEILQRRLQVRTYDDARKSSYVSKDAFEISRPMISSNLAAMAPPTGQMKTMVPVAPQLPMSGSLAQKNPYVVDDHITVDSFLRSLGLEKYAILFKAEEAIAVKKHILLEIRMCDVPSIPRVVF</sequence>
<reference evidence="2" key="1">
    <citation type="submission" date="2020-06" db="EMBL/GenBank/DDBJ databases">
        <authorList>
            <person name="Li T."/>
            <person name="Hu X."/>
            <person name="Zhang T."/>
            <person name="Song X."/>
            <person name="Zhang H."/>
            <person name="Dai N."/>
            <person name="Sheng W."/>
            <person name="Hou X."/>
            <person name="Wei L."/>
        </authorList>
    </citation>
    <scope>NUCLEOTIDE SEQUENCE</scope>
    <source>
        <strain evidence="2">K16</strain>
        <tissue evidence="2">Leaf</tissue>
    </source>
</reference>
<dbReference type="AlphaFoldDB" id="A0AAE1X0G5"/>
<reference evidence="2" key="2">
    <citation type="journal article" date="2024" name="Plant">
        <title>Genomic evolution and insights into agronomic trait innovations of Sesamum species.</title>
        <authorList>
            <person name="Miao H."/>
            <person name="Wang L."/>
            <person name="Qu L."/>
            <person name="Liu H."/>
            <person name="Sun Y."/>
            <person name="Le M."/>
            <person name="Wang Q."/>
            <person name="Wei S."/>
            <person name="Zheng Y."/>
            <person name="Lin W."/>
            <person name="Duan Y."/>
            <person name="Cao H."/>
            <person name="Xiong S."/>
            <person name="Wang X."/>
            <person name="Wei L."/>
            <person name="Li C."/>
            <person name="Ma Q."/>
            <person name="Ju M."/>
            <person name="Zhao R."/>
            <person name="Li G."/>
            <person name="Mu C."/>
            <person name="Tian Q."/>
            <person name="Mei H."/>
            <person name="Zhang T."/>
            <person name="Gao T."/>
            <person name="Zhang H."/>
        </authorList>
    </citation>
    <scope>NUCLEOTIDE SEQUENCE</scope>
    <source>
        <strain evidence="2">K16</strain>
    </source>
</reference>
<name>A0AAE1X0G5_9LAMI</name>
<evidence type="ECO:0000256" key="1">
    <source>
        <dbReference type="SAM" id="MobiDB-lite"/>
    </source>
</evidence>
<keyword evidence="3" id="KW-1185">Reference proteome</keyword>
<evidence type="ECO:0000313" key="2">
    <source>
        <dbReference type="EMBL" id="KAK4402841.1"/>
    </source>
</evidence>
<proteinExistence type="predicted"/>
<gene>
    <name evidence="2" type="ORF">Sango_1024800</name>
</gene>
<evidence type="ECO:0008006" key="4">
    <source>
        <dbReference type="Google" id="ProtNLM"/>
    </source>
</evidence>
<protein>
    <recommendedName>
        <fullName evidence="4">SAM domain-containing protein</fullName>
    </recommendedName>
</protein>
<dbReference type="EMBL" id="JACGWL010000005">
    <property type="protein sequence ID" value="KAK4402841.1"/>
    <property type="molecule type" value="Genomic_DNA"/>
</dbReference>